<dbReference type="Gene3D" id="3.20.20.190">
    <property type="entry name" value="Phosphatidylinositol (PI) phosphodiesterase"/>
    <property type="match status" value="1"/>
</dbReference>
<organism evidence="2 3">
    <name type="scientific">Devosia oryziradicis</name>
    <dbReference type="NCBI Taxonomy" id="2801335"/>
    <lineage>
        <taxon>Bacteria</taxon>
        <taxon>Pseudomonadati</taxon>
        <taxon>Pseudomonadota</taxon>
        <taxon>Alphaproteobacteria</taxon>
        <taxon>Hyphomicrobiales</taxon>
        <taxon>Devosiaceae</taxon>
        <taxon>Devosia</taxon>
    </lineage>
</organism>
<protein>
    <submittedName>
        <fullName evidence="2">Glycerophosphodiester phosphodiesterase</fullName>
    </submittedName>
</protein>
<dbReference type="Pfam" id="PF03009">
    <property type="entry name" value="GDPD"/>
    <property type="match status" value="1"/>
</dbReference>
<keyword evidence="3" id="KW-1185">Reference proteome</keyword>
<reference evidence="2 3" key="1">
    <citation type="submission" date="2021-01" db="EMBL/GenBank/DDBJ databases">
        <title>Genome seq and assembly of Devosia sp. G19.</title>
        <authorList>
            <person name="Chhetri G."/>
        </authorList>
    </citation>
    <scope>NUCLEOTIDE SEQUENCE [LARGE SCALE GENOMIC DNA]</scope>
    <source>
        <strain evidence="2 3">G19</strain>
    </source>
</reference>
<evidence type="ECO:0000313" key="2">
    <source>
        <dbReference type="EMBL" id="QQR34699.1"/>
    </source>
</evidence>
<sequence length="326" mass="36033">MSWRWRTLLLLGVVAAAVYIFNASWRVAPPADPQVALIAHRGVHQTFSREDLENDTCTAERIYPPEHAFIENTLSSMRAAFDAGADIVELDVHPTTDGQFAVLHDWTIDCRTEGTGETRSHDMAYLKTLDIGYGYTADGGATYPLRGTGVGQMPELKEVLSAMPDRQFLVNFKSREQREGDMLASLVSAHPEWRHAVWGAYGGDEPTYRAAELIEGLAVWSRRGLVDCLLQYEALGWSGYMPAACRDTKVMVPLNVAPFLWGWPNLFLERLRHAGSEVILLGPTSAGDPGTAGIDTLEQLAEVPESFDGYLWTNRIEIIGPALAAR</sequence>
<evidence type="ECO:0000313" key="3">
    <source>
        <dbReference type="Proteomes" id="UP000595460"/>
    </source>
</evidence>
<name>A0ABX7BRY5_9HYPH</name>
<dbReference type="RefSeq" id="WP_201652865.1">
    <property type="nucleotide sequence ID" value="NZ_CP068047.1"/>
</dbReference>
<evidence type="ECO:0000259" key="1">
    <source>
        <dbReference type="PROSITE" id="PS51704"/>
    </source>
</evidence>
<dbReference type="InterPro" id="IPR030395">
    <property type="entry name" value="GP_PDE_dom"/>
</dbReference>
<feature type="domain" description="GP-PDE" evidence="1">
    <location>
        <begin position="51"/>
        <end position="323"/>
    </location>
</feature>
<proteinExistence type="predicted"/>
<dbReference type="PANTHER" id="PTHR43805">
    <property type="entry name" value="GLYCEROPHOSPHORYL DIESTER PHOSPHODIESTERASE"/>
    <property type="match status" value="1"/>
</dbReference>
<dbReference type="EMBL" id="CP068047">
    <property type="protein sequence ID" value="QQR34699.1"/>
    <property type="molecule type" value="Genomic_DNA"/>
</dbReference>
<gene>
    <name evidence="2" type="ORF">JI749_09890</name>
</gene>
<dbReference type="PANTHER" id="PTHR43805:SF1">
    <property type="entry name" value="GP-PDE DOMAIN-CONTAINING PROTEIN"/>
    <property type="match status" value="1"/>
</dbReference>
<dbReference type="SUPFAM" id="SSF51695">
    <property type="entry name" value="PLC-like phosphodiesterases"/>
    <property type="match status" value="1"/>
</dbReference>
<dbReference type="PROSITE" id="PS51704">
    <property type="entry name" value="GP_PDE"/>
    <property type="match status" value="1"/>
</dbReference>
<dbReference type="InterPro" id="IPR017946">
    <property type="entry name" value="PLC-like_Pdiesterase_TIM-brl"/>
</dbReference>
<accession>A0ABX7BRY5</accession>
<dbReference type="Proteomes" id="UP000595460">
    <property type="component" value="Chromosome"/>
</dbReference>